<evidence type="ECO:0000256" key="3">
    <source>
        <dbReference type="ARBA" id="ARBA00015033"/>
    </source>
</evidence>
<dbReference type="PANTHER" id="PTHR13505">
    <property type="entry name" value="TRANSMEMBRANE PROTEIN 208"/>
    <property type="match status" value="1"/>
</dbReference>
<dbReference type="EMBL" id="JBGFUD010000237">
    <property type="protein sequence ID" value="MFH4974062.1"/>
    <property type="molecule type" value="Genomic_DNA"/>
</dbReference>
<comment type="caution">
    <text evidence="10">The sequence shown here is derived from an EMBL/GenBank/DDBJ whole genome shotgun (WGS) entry which is preliminary data.</text>
</comment>
<protein>
    <recommendedName>
        <fullName evidence="3">Transmembrane protein 208</fullName>
    </recommendedName>
</protein>
<keyword evidence="11" id="KW-1185">Reference proteome</keyword>
<evidence type="ECO:0000313" key="11">
    <source>
        <dbReference type="Proteomes" id="UP001608902"/>
    </source>
</evidence>
<feature type="compositionally biased region" description="Basic residues" evidence="8">
    <location>
        <begin position="160"/>
        <end position="171"/>
    </location>
</feature>
<feature type="transmembrane region" description="Helical" evidence="9">
    <location>
        <begin position="105"/>
        <end position="135"/>
    </location>
</feature>
<dbReference type="InterPro" id="IPR008506">
    <property type="entry name" value="SND2/TMEM208"/>
</dbReference>
<feature type="region of interest" description="Disordered" evidence="8">
    <location>
        <begin position="151"/>
        <end position="171"/>
    </location>
</feature>
<keyword evidence="5" id="KW-0256">Endoplasmic reticulum</keyword>
<accession>A0ABD6EC38</accession>
<proteinExistence type="inferred from homology"/>
<name>A0ABD6EC38_9BILA</name>
<comment type="similarity">
    <text evidence="2">Belongs to the TMEM208 family.</text>
</comment>
<evidence type="ECO:0000256" key="6">
    <source>
        <dbReference type="ARBA" id="ARBA00022989"/>
    </source>
</evidence>
<feature type="transmembrane region" description="Helical" evidence="9">
    <location>
        <begin position="54"/>
        <end position="75"/>
    </location>
</feature>
<evidence type="ECO:0000256" key="8">
    <source>
        <dbReference type="SAM" id="MobiDB-lite"/>
    </source>
</evidence>
<dbReference type="PANTHER" id="PTHR13505:SF7">
    <property type="entry name" value="TRANSMEMBRANE PROTEIN 208"/>
    <property type="match status" value="1"/>
</dbReference>
<gene>
    <name evidence="10" type="ORF">AB6A40_000771</name>
</gene>
<evidence type="ECO:0000256" key="7">
    <source>
        <dbReference type="ARBA" id="ARBA00023136"/>
    </source>
</evidence>
<evidence type="ECO:0000313" key="10">
    <source>
        <dbReference type="EMBL" id="MFH4974062.1"/>
    </source>
</evidence>
<reference evidence="10 11" key="1">
    <citation type="submission" date="2024-08" db="EMBL/GenBank/DDBJ databases">
        <title>Gnathostoma spinigerum genome.</title>
        <authorList>
            <person name="Gonzalez-Bertolin B."/>
            <person name="Monzon S."/>
            <person name="Zaballos A."/>
            <person name="Jimenez P."/>
            <person name="Dekumyoy P."/>
            <person name="Varona S."/>
            <person name="Cuesta I."/>
            <person name="Sumanam S."/>
            <person name="Adisakwattana P."/>
            <person name="Gasser R.B."/>
            <person name="Hernandez-Gonzalez A."/>
            <person name="Young N.D."/>
            <person name="Perteguer M.J."/>
        </authorList>
    </citation>
    <scope>NUCLEOTIDE SEQUENCE [LARGE SCALE GENOMIC DNA]</scope>
    <source>
        <strain evidence="10">AL3</strain>
        <tissue evidence="10">Liver</tissue>
    </source>
</reference>
<keyword evidence="6 9" id="KW-1133">Transmembrane helix</keyword>
<feature type="transmembrane region" description="Helical" evidence="9">
    <location>
        <begin position="25"/>
        <end position="42"/>
    </location>
</feature>
<dbReference type="AlphaFoldDB" id="A0ABD6EC38"/>
<dbReference type="Proteomes" id="UP001608902">
    <property type="component" value="Unassembled WGS sequence"/>
</dbReference>
<evidence type="ECO:0000256" key="4">
    <source>
        <dbReference type="ARBA" id="ARBA00022692"/>
    </source>
</evidence>
<evidence type="ECO:0000256" key="9">
    <source>
        <dbReference type="SAM" id="Phobius"/>
    </source>
</evidence>
<keyword evidence="7 9" id="KW-0472">Membrane</keyword>
<dbReference type="Pfam" id="PF05620">
    <property type="entry name" value="TMEM208_SND2"/>
    <property type="match status" value="1"/>
</dbReference>
<comment type="subcellular location">
    <subcellularLocation>
        <location evidence="1">Endoplasmic reticulum membrane</location>
        <topology evidence="1">Multi-pass membrane protein</topology>
    </subcellularLocation>
</comment>
<evidence type="ECO:0000256" key="5">
    <source>
        <dbReference type="ARBA" id="ARBA00022824"/>
    </source>
</evidence>
<organism evidence="10 11">
    <name type="scientific">Gnathostoma spinigerum</name>
    <dbReference type="NCBI Taxonomy" id="75299"/>
    <lineage>
        <taxon>Eukaryota</taxon>
        <taxon>Metazoa</taxon>
        <taxon>Ecdysozoa</taxon>
        <taxon>Nematoda</taxon>
        <taxon>Chromadorea</taxon>
        <taxon>Rhabditida</taxon>
        <taxon>Spirurina</taxon>
        <taxon>Gnathostomatomorpha</taxon>
        <taxon>Gnathostomatoidea</taxon>
        <taxon>Gnathostomatidae</taxon>
        <taxon>Gnathostoma</taxon>
    </lineage>
</organism>
<evidence type="ECO:0000256" key="2">
    <source>
        <dbReference type="ARBA" id="ARBA00009950"/>
    </source>
</evidence>
<sequence length="171" mass="19537">MEGAKIGKAATRGQKQIHEENMSTIRYYSIAALCSCLLYISLSTTLFECSTIEWIAFGLCAMLQFMAVMVMRSMAKCVYNDKHQVVDAGMDLNQEGAFGEYCKDIVILCSFITVVATFWSGILWLLLVIPAYVVYKVWTCILGPWFFAQPPEDDEEDSSRRKRREKKLRKT</sequence>
<dbReference type="GO" id="GO:0005789">
    <property type="term" value="C:endoplasmic reticulum membrane"/>
    <property type="evidence" value="ECO:0007669"/>
    <property type="project" value="UniProtKB-SubCell"/>
</dbReference>
<evidence type="ECO:0000256" key="1">
    <source>
        <dbReference type="ARBA" id="ARBA00004477"/>
    </source>
</evidence>
<keyword evidence="4 9" id="KW-0812">Transmembrane</keyword>